<feature type="region of interest" description="Disordered" evidence="1">
    <location>
        <begin position="168"/>
        <end position="199"/>
    </location>
</feature>
<reference evidence="2" key="1">
    <citation type="submission" date="2022-07" db="EMBL/GenBank/DDBJ databases">
        <title>Genome Sequence of Xylaria arbuscula.</title>
        <authorList>
            <person name="Buettner E."/>
        </authorList>
    </citation>
    <scope>NUCLEOTIDE SEQUENCE</scope>
    <source>
        <strain evidence="2">VT107</strain>
    </source>
</reference>
<evidence type="ECO:0000313" key="3">
    <source>
        <dbReference type="Proteomes" id="UP001148614"/>
    </source>
</evidence>
<accession>A0A9W8N8Y5</accession>
<feature type="compositionally biased region" description="Basic and acidic residues" evidence="1">
    <location>
        <begin position="348"/>
        <end position="363"/>
    </location>
</feature>
<sequence length="474" mass="52231">MLSTTHIPRESIDGRQATVEALPNRVVEKPVPASQQKDPRKYQLEQIKRRFSPTLSTLRNGTTIARFQLRPSDPDFPFELERLDCELQVPAAYPQEPPALFVKNQDIPRGFCVNIERGWDKLVSEKQNATLLALVTALDMHLEGFLSEQKAETVTLVSFRDTRHLELATTSLGGEASTGASRASPSEPPKPSQKPYVPEESFNGEQIADAKARRAQEIRQLEARMGRIALYQKSADGVVYTLPLEPRRREELPQGLRSIKSVQLIIPLLYPLQALRILLNDVESQDAEALEEAFTTRVAQKSQMTLMNHLNYLSANMHTMAKHAQTNKPAQVVPASSTIAGEQASKAPETKDASAADHADAKGHIHVIPRPPEWSTTHDEPGDSNSGSDFWDSSEDSDEGGAHTGMHETHASGVAQQVERGTSISFPTIELYGIELLQVSILNISTAGNAAPRPPQRSGRRWCIRTPPGQASST</sequence>
<dbReference type="EMBL" id="JANPWZ010001736">
    <property type="protein sequence ID" value="KAJ3563595.1"/>
    <property type="molecule type" value="Genomic_DNA"/>
</dbReference>
<feature type="compositionally biased region" description="Polar residues" evidence="1">
    <location>
        <begin position="324"/>
        <end position="340"/>
    </location>
</feature>
<feature type="region of interest" description="Disordered" evidence="1">
    <location>
        <begin position="323"/>
        <end position="416"/>
    </location>
</feature>
<keyword evidence="3" id="KW-1185">Reference proteome</keyword>
<dbReference type="VEuPathDB" id="FungiDB:F4678DRAFT_450193"/>
<organism evidence="2 3">
    <name type="scientific">Xylaria arbuscula</name>
    <dbReference type="NCBI Taxonomy" id="114810"/>
    <lineage>
        <taxon>Eukaryota</taxon>
        <taxon>Fungi</taxon>
        <taxon>Dikarya</taxon>
        <taxon>Ascomycota</taxon>
        <taxon>Pezizomycotina</taxon>
        <taxon>Sordariomycetes</taxon>
        <taxon>Xylariomycetidae</taxon>
        <taxon>Xylariales</taxon>
        <taxon>Xylariaceae</taxon>
        <taxon>Xylaria</taxon>
    </lineage>
</organism>
<comment type="caution">
    <text evidence="2">The sequence shown here is derived from an EMBL/GenBank/DDBJ whole genome shotgun (WGS) entry which is preliminary data.</text>
</comment>
<dbReference type="AlphaFoldDB" id="A0A9W8N8Y5"/>
<gene>
    <name evidence="2" type="ORF">NPX13_g8144</name>
</gene>
<proteinExistence type="predicted"/>
<feature type="region of interest" description="Disordered" evidence="1">
    <location>
        <begin position="447"/>
        <end position="474"/>
    </location>
</feature>
<protein>
    <submittedName>
        <fullName evidence="2">Uncharacterized protein</fullName>
    </submittedName>
</protein>
<evidence type="ECO:0000313" key="2">
    <source>
        <dbReference type="EMBL" id="KAJ3563595.1"/>
    </source>
</evidence>
<feature type="compositionally biased region" description="Polar residues" evidence="1">
    <location>
        <begin position="168"/>
        <end position="183"/>
    </location>
</feature>
<evidence type="ECO:0000256" key="1">
    <source>
        <dbReference type="SAM" id="MobiDB-lite"/>
    </source>
</evidence>
<dbReference type="Proteomes" id="UP001148614">
    <property type="component" value="Unassembled WGS sequence"/>
</dbReference>
<name>A0A9W8N8Y5_9PEZI</name>